<evidence type="ECO:0000313" key="15">
    <source>
        <dbReference type="EMBL" id="SLN21042.1"/>
    </source>
</evidence>
<name>A0A1Y5RMV4_9RHOB</name>
<sequence length="394" mass="41428">MIANTATRYGTLARFFHWAIALLILTDIALGLYGDSQPRNAETVDMLKTLYSAHKTIGVTVLGLAVLRILWALIQPRPVALHPERRMETLAAETVHWALYGAIVIMPLSGWVLHSAEAGFAPIWWPFGQNLPFVPKSESLAHTAGAVHGLAAWVIYVTVALHVLGALKHALIDRDATLSRMTRGVEAGTPATAHGKLAPVLALLVWVAVLGVALLPKGGEETAQAAPQTPAPAAAVAEAGANSWRVTEGTLGFTVRQMGAQVGGSFADWTADIAYDPDSQTGSVTVVIDMTSVSLGTVTEQAKGAEFFNTDTFQTATFAADIVSQSQAVGTLTLVGQSAPVTLAFTLDITGDTAVMQGTTTLDRRDFGIGQGYGDEATVGFAVDVAVSLTATRN</sequence>
<dbReference type="EMBL" id="FWFS01000001">
    <property type="protein sequence ID" value="SLN21042.1"/>
    <property type="molecule type" value="Genomic_DNA"/>
</dbReference>
<keyword evidence="3" id="KW-0813">Transport</keyword>
<keyword evidence="5" id="KW-0349">Heme</keyword>
<dbReference type="InterPro" id="IPR016174">
    <property type="entry name" value="Di-haem_cyt_TM"/>
</dbReference>
<dbReference type="InterPro" id="IPR036761">
    <property type="entry name" value="TTHA0802/YceI-like_sf"/>
</dbReference>
<keyword evidence="10" id="KW-0408">Iron</keyword>
<dbReference type="Gene3D" id="2.40.128.110">
    <property type="entry name" value="Lipid/polyisoprenoid-binding, YceI-like"/>
    <property type="match status" value="1"/>
</dbReference>
<dbReference type="Pfam" id="PF04264">
    <property type="entry name" value="YceI"/>
    <property type="match status" value="1"/>
</dbReference>
<comment type="similarity">
    <text evidence="12">Belongs to the cytochrome b561 family.</text>
</comment>
<dbReference type="GO" id="GO:0022904">
    <property type="term" value="P:respiratory electron transport chain"/>
    <property type="evidence" value="ECO:0007669"/>
    <property type="project" value="InterPro"/>
</dbReference>
<keyword evidence="11 13" id="KW-0472">Membrane</keyword>
<keyword evidence="9 13" id="KW-1133">Transmembrane helix</keyword>
<comment type="subcellular location">
    <subcellularLocation>
        <location evidence="2">Cell membrane</location>
        <topology evidence="2">Multi-pass membrane protein</topology>
    </subcellularLocation>
</comment>
<gene>
    <name evidence="15" type="ORF">AQS8620_00573</name>
</gene>
<dbReference type="PANTHER" id="PTHR30529">
    <property type="entry name" value="CYTOCHROME B561"/>
    <property type="match status" value="1"/>
</dbReference>
<evidence type="ECO:0000256" key="2">
    <source>
        <dbReference type="ARBA" id="ARBA00004651"/>
    </source>
</evidence>
<evidence type="ECO:0000256" key="3">
    <source>
        <dbReference type="ARBA" id="ARBA00022448"/>
    </source>
</evidence>
<evidence type="ECO:0000256" key="6">
    <source>
        <dbReference type="ARBA" id="ARBA00022692"/>
    </source>
</evidence>
<evidence type="ECO:0000256" key="4">
    <source>
        <dbReference type="ARBA" id="ARBA00022475"/>
    </source>
</evidence>
<dbReference type="Gene3D" id="1.20.950.20">
    <property type="entry name" value="Transmembrane di-heme cytochromes, Chain C"/>
    <property type="match status" value="1"/>
</dbReference>
<feature type="transmembrane region" description="Helical" evidence="13">
    <location>
        <begin position="53"/>
        <end position="74"/>
    </location>
</feature>
<keyword evidence="16" id="KW-1185">Reference proteome</keyword>
<evidence type="ECO:0000256" key="12">
    <source>
        <dbReference type="ARBA" id="ARBA00037975"/>
    </source>
</evidence>
<dbReference type="Pfam" id="PF01292">
    <property type="entry name" value="Ni_hydr_CYTB"/>
    <property type="match status" value="1"/>
</dbReference>
<evidence type="ECO:0000313" key="16">
    <source>
        <dbReference type="Proteomes" id="UP000193862"/>
    </source>
</evidence>
<feature type="transmembrane region" description="Helical" evidence="13">
    <location>
        <begin position="150"/>
        <end position="171"/>
    </location>
</feature>
<dbReference type="SUPFAM" id="SSF101874">
    <property type="entry name" value="YceI-like"/>
    <property type="match status" value="1"/>
</dbReference>
<evidence type="ECO:0000256" key="8">
    <source>
        <dbReference type="ARBA" id="ARBA00022982"/>
    </source>
</evidence>
<dbReference type="OrthoDB" id="1247465at2"/>
<dbReference type="InterPro" id="IPR011577">
    <property type="entry name" value="Cyt_b561_bac/Ni-Hgenase"/>
</dbReference>
<proteinExistence type="inferred from homology"/>
<accession>A0A1Y5RMV4</accession>
<keyword evidence="7" id="KW-0479">Metal-binding</keyword>
<dbReference type="SUPFAM" id="SSF81342">
    <property type="entry name" value="Transmembrane di-heme cytochromes"/>
    <property type="match status" value="1"/>
</dbReference>
<protein>
    <recommendedName>
        <fullName evidence="14">Lipid/polyisoprenoid-binding YceI-like domain-containing protein</fullName>
    </recommendedName>
</protein>
<evidence type="ECO:0000256" key="10">
    <source>
        <dbReference type="ARBA" id="ARBA00023004"/>
    </source>
</evidence>
<evidence type="ECO:0000256" key="9">
    <source>
        <dbReference type="ARBA" id="ARBA00022989"/>
    </source>
</evidence>
<dbReference type="GO" id="GO:0020037">
    <property type="term" value="F:heme binding"/>
    <property type="evidence" value="ECO:0007669"/>
    <property type="project" value="TreeGrafter"/>
</dbReference>
<evidence type="ECO:0000256" key="13">
    <source>
        <dbReference type="SAM" id="Phobius"/>
    </source>
</evidence>
<organism evidence="15 16">
    <name type="scientific">Aquimixticola soesokkakensis</name>
    <dbReference type="NCBI Taxonomy" id="1519096"/>
    <lineage>
        <taxon>Bacteria</taxon>
        <taxon>Pseudomonadati</taxon>
        <taxon>Pseudomonadota</taxon>
        <taxon>Alphaproteobacteria</taxon>
        <taxon>Rhodobacterales</taxon>
        <taxon>Paracoccaceae</taxon>
        <taxon>Aquimixticola</taxon>
    </lineage>
</organism>
<dbReference type="SMART" id="SM00867">
    <property type="entry name" value="YceI"/>
    <property type="match status" value="1"/>
</dbReference>
<reference evidence="15 16" key="1">
    <citation type="submission" date="2017-03" db="EMBL/GenBank/DDBJ databases">
        <authorList>
            <person name="Afonso C.L."/>
            <person name="Miller P.J."/>
            <person name="Scott M.A."/>
            <person name="Spackman E."/>
            <person name="Goraichik I."/>
            <person name="Dimitrov K.M."/>
            <person name="Suarez D.L."/>
            <person name="Swayne D.E."/>
        </authorList>
    </citation>
    <scope>NUCLEOTIDE SEQUENCE [LARGE SCALE GENOMIC DNA]</scope>
    <source>
        <strain evidence="15 16">CECT 8620</strain>
    </source>
</reference>
<feature type="transmembrane region" description="Helical" evidence="13">
    <location>
        <begin position="95"/>
        <end position="114"/>
    </location>
</feature>
<evidence type="ECO:0000256" key="11">
    <source>
        <dbReference type="ARBA" id="ARBA00023136"/>
    </source>
</evidence>
<keyword evidence="8" id="KW-0249">Electron transport</keyword>
<feature type="transmembrane region" description="Helical" evidence="13">
    <location>
        <begin position="197"/>
        <end position="215"/>
    </location>
</feature>
<dbReference type="Proteomes" id="UP000193862">
    <property type="component" value="Unassembled WGS sequence"/>
</dbReference>
<dbReference type="AlphaFoldDB" id="A0A1Y5RMV4"/>
<dbReference type="GO" id="GO:0009055">
    <property type="term" value="F:electron transfer activity"/>
    <property type="evidence" value="ECO:0007669"/>
    <property type="project" value="InterPro"/>
</dbReference>
<comment type="cofactor">
    <cofactor evidence="1">
        <name>heme b</name>
        <dbReference type="ChEBI" id="CHEBI:60344"/>
    </cofactor>
</comment>
<dbReference type="InterPro" id="IPR007372">
    <property type="entry name" value="Lipid/polyisoprenoid-bd_YceI"/>
</dbReference>
<dbReference type="GO" id="GO:0046872">
    <property type="term" value="F:metal ion binding"/>
    <property type="evidence" value="ECO:0007669"/>
    <property type="project" value="UniProtKB-KW"/>
</dbReference>
<evidence type="ECO:0000256" key="7">
    <source>
        <dbReference type="ARBA" id="ARBA00022723"/>
    </source>
</evidence>
<dbReference type="PANTHER" id="PTHR30529:SF1">
    <property type="entry name" value="CYTOCHROME B561 HOMOLOG 2"/>
    <property type="match status" value="1"/>
</dbReference>
<evidence type="ECO:0000256" key="5">
    <source>
        <dbReference type="ARBA" id="ARBA00022617"/>
    </source>
</evidence>
<evidence type="ECO:0000256" key="1">
    <source>
        <dbReference type="ARBA" id="ARBA00001970"/>
    </source>
</evidence>
<keyword evidence="4" id="KW-1003">Cell membrane</keyword>
<evidence type="ECO:0000259" key="14">
    <source>
        <dbReference type="SMART" id="SM00867"/>
    </source>
</evidence>
<dbReference type="GO" id="GO:0005886">
    <property type="term" value="C:plasma membrane"/>
    <property type="evidence" value="ECO:0007669"/>
    <property type="project" value="UniProtKB-SubCell"/>
</dbReference>
<feature type="domain" description="Lipid/polyisoprenoid-binding YceI-like" evidence="14">
    <location>
        <begin position="243"/>
        <end position="392"/>
    </location>
</feature>
<dbReference type="RefSeq" id="WP_085835283.1">
    <property type="nucleotide sequence ID" value="NZ_FWFS01000001.1"/>
</dbReference>
<dbReference type="InterPro" id="IPR052168">
    <property type="entry name" value="Cytochrome_b561_oxidase"/>
</dbReference>
<keyword evidence="6 13" id="KW-0812">Transmembrane</keyword>
<feature type="transmembrane region" description="Helical" evidence="13">
    <location>
        <begin position="12"/>
        <end position="33"/>
    </location>
</feature>